<dbReference type="EMBL" id="BAABDQ010000071">
    <property type="protein sequence ID" value="GAA3623764.1"/>
    <property type="molecule type" value="Genomic_DNA"/>
</dbReference>
<evidence type="ECO:0000313" key="2">
    <source>
        <dbReference type="Proteomes" id="UP001500630"/>
    </source>
</evidence>
<accession>A0ABP7A2S2</accession>
<sequence length="59" mass="6786">MAQVLCSDPPPRRYGVNPRMGRKPMSGYWRPRSADVLVLLIQAYLTYVPCLLEHVGRAW</sequence>
<gene>
    <name evidence="1" type="ORF">GCM10022419_131760</name>
</gene>
<comment type="caution">
    <text evidence="1">The sequence shown here is derived from an EMBL/GenBank/DDBJ whole genome shotgun (WGS) entry which is preliminary data.</text>
</comment>
<organism evidence="1 2">
    <name type="scientific">Nonomuraea rosea</name>
    <dbReference type="NCBI Taxonomy" id="638574"/>
    <lineage>
        <taxon>Bacteria</taxon>
        <taxon>Bacillati</taxon>
        <taxon>Actinomycetota</taxon>
        <taxon>Actinomycetes</taxon>
        <taxon>Streptosporangiales</taxon>
        <taxon>Streptosporangiaceae</taxon>
        <taxon>Nonomuraea</taxon>
    </lineage>
</organism>
<protein>
    <submittedName>
        <fullName evidence="1">Uncharacterized protein</fullName>
    </submittedName>
</protein>
<keyword evidence="2" id="KW-1185">Reference proteome</keyword>
<reference evidence="2" key="1">
    <citation type="journal article" date="2019" name="Int. J. Syst. Evol. Microbiol.">
        <title>The Global Catalogue of Microorganisms (GCM) 10K type strain sequencing project: providing services to taxonomists for standard genome sequencing and annotation.</title>
        <authorList>
            <consortium name="The Broad Institute Genomics Platform"/>
            <consortium name="The Broad Institute Genome Sequencing Center for Infectious Disease"/>
            <person name="Wu L."/>
            <person name="Ma J."/>
        </authorList>
    </citation>
    <scope>NUCLEOTIDE SEQUENCE [LARGE SCALE GENOMIC DNA]</scope>
    <source>
        <strain evidence="2">JCM 17326</strain>
    </source>
</reference>
<dbReference type="Proteomes" id="UP001500630">
    <property type="component" value="Unassembled WGS sequence"/>
</dbReference>
<evidence type="ECO:0000313" key="1">
    <source>
        <dbReference type="EMBL" id="GAA3623764.1"/>
    </source>
</evidence>
<name>A0ABP7A2S2_9ACTN</name>
<proteinExistence type="predicted"/>